<proteinExistence type="predicted"/>
<accession>A0A645AK07</accession>
<dbReference type="AlphaFoldDB" id="A0A645AK07"/>
<sequence length="120" mass="13523">MRKLRADVVDGGEHLREVRPSVVRRRRADGDETELRPFEAVFYFSGKGEASLALVPLDQFVEPRFVYRADPVPEFAYPLFVDIDAADGMSVLRETGAGDESDISRSNNTNFHLFISPFNS</sequence>
<reference evidence="1" key="1">
    <citation type="submission" date="2019-08" db="EMBL/GenBank/DDBJ databases">
        <authorList>
            <person name="Kucharzyk K."/>
            <person name="Murdoch R.W."/>
            <person name="Higgins S."/>
            <person name="Loffler F."/>
        </authorList>
    </citation>
    <scope>NUCLEOTIDE SEQUENCE</scope>
</reference>
<protein>
    <submittedName>
        <fullName evidence="1">Uncharacterized protein</fullName>
    </submittedName>
</protein>
<comment type="caution">
    <text evidence="1">The sequence shown here is derived from an EMBL/GenBank/DDBJ whole genome shotgun (WGS) entry which is preliminary data.</text>
</comment>
<dbReference type="EMBL" id="VSSQ01014255">
    <property type="protein sequence ID" value="MPM53266.1"/>
    <property type="molecule type" value="Genomic_DNA"/>
</dbReference>
<gene>
    <name evidence="1" type="ORF">SDC9_100032</name>
</gene>
<name>A0A645AK07_9ZZZZ</name>
<evidence type="ECO:0000313" key="1">
    <source>
        <dbReference type="EMBL" id="MPM53266.1"/>
    </source>
</evidence>
<organism evidence="1">
    <name type="scientific">bioreactor metagenome</name>
    <dbReference type="NCBI Taxonomy" id="1076179"/>
    <lineage>
        <taxon>unclassified sequences</taxon>
        <taxon>metagenomes</taxon>
        <taxon>ecological metagenomes</taxon>
    </lineage>
</organism>